<reference evidence="1" key="1">
    <citation type="submission" date="2021-01" db="EMBL/GenBank/DDBJ databases">
        <authorList>
            <person name="Kaushik A."/>
        </authorList>
    </citation>
    <scope>NUCLEOTIDE SEQUENCE</scope>
    <source>
        <strain evidence="1">AG3-1AP</strain>
    </source>
</reference>
<proteinExistence type="predicted"/>
<protein>
    <submittedName>
        <fullName evidence="1">Uncharacterized protein</fullName>
    </submittedName>
</protein>
<dbReference type="AlphaFoldDB" id="A0A8H3DKB0"/>
<dbReference type="Proteomes" id="UP000663831">
    <property type="component" value="Unassembled WGS sequence"/>
</dbReference>
<dbReference type="EMBL" id="CAJMWV010007562">
    <property type="protein sequence ID" value="CAE6530212.1"/>
    <property type="molecule type" value="Genomic_DNA"/>
</dbReference>
<evidence type="ECO:0000313" key="2">
    <source>
        <dbReference type="Proteomes" id="UP000663831"/>
    </source>
</evidence>
<gene>
    <name evidence="1" type="ORF">RDB_LOCUS156772</name>
</gene>
<evidence type="ECO:0000313" key="1">
    <source>
        <dbReference type="EMBL" id="CAE6530212.1"/>
    </source>
</evidence>
<name>A0A8H3DKB0_9AGAM</name>
<comment type="caution">
    <text evidence="1">The sequence shown here is derived from an EMBL/GenBank/DDBJ whole genome shotgun (WGS) entry which is preliminary data.</text>
</comment>
<organism evidence="1 2">
    <name type="scientific">Rhizoctonia solani</name>
    <dbReference type="NCBI Taxonomy" id="456999"/>
    <lineage>
        <taxon>Eukaryota</taxon>
        <taxon>Fungi</taxon>
        <taxon>Dikarya</taxon>
        <taxon>Basidiomycota</taxon>
        <taxon>Agaricomycotina</taxon>
        <taxon>Agaricomycetes</taxon>
        <taxon>Cantharellales</taxon>
        <taxon>Ceratobasidiaceae</taxon>
        <taxon>Rhizoctonia</taxon>
    </lineage>
</organism>
<accession>A0A8H3DKB0</accession>
<sequence length="243" mass="27514">MTRTLTGPLHTTLLVRELEPGVTIKRIMKRQAHTLDLLSIIKPPMKWYVKCYPGSSKYAIQDTGHKKYIAVIMNGDNLYGVEEEDASALELEHQFQDFYLIKLAGTRRYLEHPNIKLEKNHTMVNFTNRVPLQGCSWRFERISGDTGSVLRPKPKHSGFIPSTLQSDSSSHVPGNLLTNDTHFHTDMLFNIPRAPLSRIQRIAALDWARKLGAINVPTIESFDEYESGLEATLGGNNARSRSE</sequence>